<feature type="domain" description="Mur ligase central" evidence="12">
    <location>
        <begin position="124"/>
        <end position="289"/>
    </location>
</feature>
<dbReference type="SUPFAM" id="SSF53244">
    <property type="entry name" value="MurD-like peptide ligases, peptide-binding domain"/>
    <property type="match status" value="1"/>
</dbReference>
<keyword evidence="8 9" id="KW-0131">Cell cycle</keyword>
<dbReference type="GO" id="GO:0004326">
    <property type="term" value="F:tetrahydrofolylpolyglutamate synthase activity"/>
    <property type="evidence" value="ECO:0007669"/>
    <property type="project" value="InterPro"/>
</dbReference>
<sequence>MLDLKNKRVTVMGIGVHGGGIGTIKFLVKEGAEVCAIDLRDEKALKSALEQLKDLPIQYPQGKSVRFVLGKHEKEDFINADLIVKNPAVPLSSPWLAIARENGVIISSDIGLFVERNPAFTIGITGTKGKSTTASLIAHILKTAGLDVFLAGNIRRSVLDILPDINKDSVVVLELSSWQLEDLEGYNWSPKVAVFLNLLPDHLNRYASMEEYGQAKKRIFKFQTENDFLVANLEDEYVKRSAEETKSRIIFFTKTEIKESFLPGEPSSRSFASLPGEHNARNIAAALAAIEALISHNDSPANKISTEIIKKALTTFKPPEGRLEELGLFEGIRYINDTAATTPEAVCAALNSFPREKIILIAGGENKGLSYKLLSEEIATGGEPGRTKGIKFLVLLDGSASYKIAEELRAVKWGNFKEGFTSMQEAVNEAKVHAERGDIVLLSPGAASFNLFAHEFDRGNQFKESIG</sequence>
<keyword evidence="9 10" id="KW-0573">Peptidoglycan synthesis</keyword>
<dbReference type="Gene3D" id="3.90.190.20">
    <property type="entry name" value="Mur ligase, C-terminal domain"/>
    <property type="match status" value="1"/>
</dbReference>
<keyword evidence="9 10" id="KW-0133">Cell shape</keyword>
<dbReference type="Pfam" id="PF08245">
    <property type="entry name" value="Mur_ligase_M"/>
    <property type="match status" value="1"/>
</dbReference>
<evidence type="ECO:0000256" key="4">
    <source>
        <dbReference type="ARBA" id="ARBA00022598"/>
    </source>
</evidence>
<evidence type="ECO:0000259" key="11">
    <source>
        <dbReference type="Pfam" id="PF02875"/>
    </source>
</evidence>
<comment type="subcellular location">
    <subcellularLocation>
        <location evidence="1 9 10">Cytoplasm</location>
    </subcellularLocation>
</comment>
<keyword evidence="7 9" id="KW-0067">ATP-binding</keyword>
<proteinExistence type="inferred from homology"/>
<dbReference type="PANTHER" id="PTHR43692">
    <property type="entry name" value="UDP-N-ACETYLMURAMOYLALANINE--D-GLUTAMATE LIGASE"/>
    <property type="match status" value="1"/>
</dbReference>
<dbReference type="HAMAP" id="MF_00639">
    <property type="entry name" value="MurD"/>
    <property type="match status" value="1"/>
</dbReference>
<comment type="similarity">
    <text evidence="9">Belongs to the MurCDEF family.</text>
</comment>
<dbReference type="GO" id="GO:0005524">
    <property type="term" value="F:ATP binding"/>
    <property type="evidence" value="ECO:0007669"/>
    <property type="project" value="UniProtKB-UniRule"/>
</dbReference>
<keyword evidence="9 10" id="KW-0961">Cell wall biogenesis/degradation</keyword>
<dbReference type="Gene3D" id="3.40.1190.10">
    <property type="entry name" value="Mur-like, catalytic domain"/>
    <property type="match status" value="1"/>
</dbReference>
<keyword evidence="5 9" id="KW-0132">Cell division</keyword>
<dbReference type="InterPro" id="IPR018109">
    <property type="entry name" value="Folylpolyglutamate_synth_CS"/>
</dbReference>
<dbReference type="GO" id="GO:0071555">
    <property type="term" value="P:cell wall organization"/>
    <property type="evidence" value="ECO:0007669"/>
    <property type="project" value="UniProtKB-KW"/>
</dbReference>
<dbReference type="InterPro" id="IPR005762">
    <property type="entry name" value="MurD"/>
</dbReference>
<dbReference type="Proteomes" id="UP000176951">
    <property type="component" value="Unassembled WGS sequence"/>
</dbReference>
<dbReference type="PROSITE" id="PS01011">
    <property type="entry name" value="FOLYLPOLYGLU_SYNT_1"/>
    <property type="match status" value="1"/>
</dbReference>
<evidence type="ECO:0000256" key="2">
    <source>
        <dbReference type="ARBA" id="ARBA00004752"/>
    </source>
</evidence>
<dbReference type="Gene3D" id="3.40.50.720">
    <property type="entry name" value="NAD(P)-binding Rossmann-like Domain"/>
    <property type="match status" value="1"/>
</dbReference>
<dbReference type="GO" id="GO:0008764">
    <property type="term" value="F:UDP-N-acetylmuramoylalanine-D-glutamate ligase activity"/>
    <property type="evidence" value="ECO:0007669"/>
    <property type="project" value="UniProtKB-UniRule"/>
</dbReference>
<reference evidence="13 14" key="1">
    <citation type="journal article" date="2016" name="Nat. Commun.">
        <title>Thousands of microbial genomes shed light on interconnected biogeochemical processes in an aquifer system.</title>
        <authorList>
            <person name="Anantharaman K."/>
            <person name="Brown C.T."/>
            <person name="Hug L.A."/>
            <person name="Sharon I."/>
            <person name="Castelle C.J."/>
            <person name="Probst A.J."/>
            <person name="Thomas B.C."/>
            <person name="Singh A."/>
            <person name="Wilkins M.J."/>
            <person name="Karaoz U."/>
            <person name="Brodie E.L."/>
            <person name="Williams K.H."/>
            <person name="Hubbard S.S."/>
            <person name="Banfield J.F."/>
        </authorList>
    </citation>
    <scope>NUCLEOTIDE SEQUENCE [LARGE SCALE GENOMIC DNA]</scope>
</reference>
<dbReference type="InterPro" id="IPR004101">
    <property type="entry name" value="Mur_ligase_C"/>
</dbReference>
<name>A0A1G2PS32_9BACT</name>
<gene>
    <name evidence="9" type="primary">murD</name>
    <name evidence="13" type="ORF">A3A97_00340</name>
</gene>
<comment type="caution">
    <text evidence="13">The sequence shown here is derived from an EMBL/GenBank/DDBJ whole genome shotgun (WGS) entry which is preliminary data.</text>
</comment>
<evidence type="ECO:0000313" key="14">
    <source>
        <dbReference type="Proteomes" id="UP000176951"/>
    </source>
</evidence>
<dbReference type="UniPathway" id="UPA00219"/>
<dbReference type="InterPro" id="IPR036565">
    <property type="entry name" value="Mur-like_cat_sf"/>
</dbReference>
<dbReference type="NCBIfam" id="TIGR01087">
    <property type="entry name" value="murD"/>
    <property type="match status" value="1"/>
</dbReference>
<protein>
    <recommendedName>
        <fullName evidence="9 10">UDP-N-acetylmuramoylalanine--D-glutamate ligase</fullName>
        <ecNumber evidence="9 10">6.3.2.9</ecNumber>
    </recommendedName>
    <alternativeName>
        <fullName evidence="9">D-glutamic acid-adding enzyme</fullName>
    </alternativeName>
    <alternativeName>
        <fullName evidence="9">UDP-N-acetylmuramoyl-L-alanyl-D-glutamate synthetase</fullName>
    </alternativeName>
</protein>
<dbReference type="Pfam" id="PF02875">
    <property type="entry name" value="Mur_ligase_C"/>
    <property type="match status" value="1"/>
</dbReference>
<keyword evidence="4 9" id="KW-0436">Ligase</keyword>
<evidence type="ECO:0000256" key="7">
    <source>
        <dbReference type="ARBA" id="ARBA00022840"/>
    </source>
</evidence>
<feature type="domain" description="Mur ligase C-terminal" evidence="11">
    <location>
        <begin position="321"/>
        <end position="444"/>
    </location>
</feature>
<comment type="pathway">
    <text evidence="2 9 10">Cell wall biogenesis; peptidoglycan biosynthesis.</text>
</comment>
<evidence type="ECO:0000256" key="3">
    <source>
        <dbReference type="ARBA" id="ARBA00022490"/>
    </source>
</evidence>
<evidence type="ECO:0000313" key="13">
    <source>
        <dbReference type="EMBL" id="OHA51134.1"/>
    </source>
</evidence>
<dbReference type="SUPFAM" id="SSF53623">
    <property type="entry name" value="MurD-like peptide ligases, catalytic domain"/>
    <property type="match status" value="1"/>
</dbReference>
<keyword evidence="6 9" id="KW-0547">Nucleotide-binding</keyword>
<accession>A0A1G2PS32</accession>
<dbReference type="Pfam" id="PF21799">
    <property type="entry name" value="MurD-like_N"/>
    <property type="match status" value="1"/>
</dbReference>
<evidence type="ECO:0000256" key="9">
    <source>
        <dbReference type="HAMAP-Rule" id="MF_00639"/>
    </source>
</evidence>
<dbReference type="EC" id="6.3.2.9" evidence="9 10"/>
<dbReference type="GO" id="GO:0009252">
    <property type="term" value="P:peptidoglycan biosynthetic process"/>
    <property type="evidence" value="ECO:0007669"/>
    <property type="project" value="UniProtKB-UniRule"/>
</dbReference>
<dbReference type="EMBL" id="MHSW01000026">
    <property type="protein sequence ID" value="OHA51134.1"/>
    <property type="molecule type" value="Genomic_DNA"/>
</dbReference>
<evidence type="ECO:0000256" key="1">
    <source>
        <dbReference type="ARBA" id="ARBA00004496"/>
    </source>
</evidence>
<comment type="function">
    <text evidence="9 10">Cell wall formation. Catalyzes the addition of glutamate to the nucleotide precursor UDP-N-acetylmuramoyl-L-alanine (UMA).</text>
</comment>
<dbReference type="GO" id="GO:0005737">
    <property type="term" value="C:cytoplasm"/>
    <property type="evidence" value="ECO:0007669"/>
    <property type="project" value="UniProtKB-SubCell"/>
</dbReference>
<dbReference type="InterPro" id="IPR036615">
    <property type="entry name" value="Mur_ligase_C_dom_sf"/>
</dbReference>
<organism evidence="13 14">
    <name type="scientific">Candidatus Terrybacteria bacterium RIFCSPLOWO2_01_FULL_40_23</name>
    <dbReference type="NCBI Taxonomy" id="1802366"/>
    <lineage>
        <taxon>Bacteria</taxon>
        <taxon>Candidatus Terryibacteriota</taxon>
    </lineage>
</organism>
<dbReference type="SUPFAM" id="SSF51984">
    <property type="entry name" value="MurCD N-terminal domain"/>
    <property type="match status" value="1"/>
</dbReference>
<dbReference type="PANTHER" id="PTHR43692:SF1">
    <property type="entry name" value="UDP-N-ACETYLMURAMOYLALANINE--D-GLUTAMATE LIGASE"/>
    <property type="match status" value="1"/>
</dbReference>
<evidence type="ECO:0000256" key="8">
    <source>
        <dbReference type="ARBA" id="ARBA00023306"/>
    </source>
</evidence>
<dbReference type="InterPro" id="IPR013221">
    <property type="entry name" value="Mur_ligase_cen"/>
</dbReference>
<comment type="catalytic activity">
    <reaction evidence="9 10">
        <text>UDP-N-acetyl-alpha-D-muramoyl-L-alanine + D-glutamate + ATP = UDP-N-acetyl-alpha-D-muramoyl-L-alanyl-D-glutamate + ADP + phosphate + H(+)</text>
        <dbReference type="Rhea" id="RHEA:16429"/>
        <dbReference type="ChEBI" id="CHEBI:15378"/>
        <dbReference type="ChEBI" id="CHEBI:29986"/>
        <dbReference type="ChEBI" id="CHEBI:30616"/>
        <dbReference type="ChEBI" id="CHEBI:43474"/>
        <dbReference type="ChEBI" id="CHEBI:83898"/>
        <dbReference type="ChEBI" id="CHEBI:83900"/>
        <dbReference type="ChEBI" id="CHEBI:456216"/>
        <dbReference type="EC" id="6.3.2.9"/>
    </reaction>
</comment>
<evidence type="ECO:0000256" key="6">
    <source>
        <dbReference type="ARBA" id="ARBA00022741"/>
    </source>
</evidence>
<keyword evidence="3 9" id="KW-0963">Cytoplasm</keyword>
<feature type="binding site" evidence="9">
    <location>
        <begin position="126"/>
        <end position="132"/>
    </location>
    <ligand>
        <name>ATP</name>
        <dbReference type="ChEBI" id="CHEBI:30616"/>
    </ligand>
</feature>
<dbReference type="AlphaFoldDB" id="A0A1G2PS32"/>
<evidence type="ECO:0000259" key="12">
    <source>
        <dbReference type="Pfam" id="PF08245"/>
    </source>
</evidence>
<dbReference type="GO" id="GO:0051301">
    <property type="term" value="P:cell division"/>
    <property type="evidence" value="ECO:0007669"/>
    <property type="project" value="UniProtKB-KW"/>
</dbReference>
<evidence type="ECO:0000256" key="5">
    <source>
        <dbReference type="ARBA" id="ARBA00022618"/>
    </source>
</evidence>
<evidence type="ECO:0000256" key="10">
    <source>
        <dbReference type="RuleBase" id="RU003664"/>
    </source>
</evidence>
<dbReference type="GO" id="GO:0008360">
    <property type="term" value="P:regulation of cell shape"/>
    <property type="evidence" value="ECO:0007669"/>
    <property type="project" value="UniProtKB-KW"/>
</dbReference>